<dbReference type="PANTHER" id="PTHR15020:SF50">
    <property type="entry name" value="UPF0659 PROTEIN YMR090W"/>
    <property type="match status" value="1"/>
</dbReference>
<dbReference type="Proteomes" id="UP000011761">
    <property type="component" value="Unassembled WGS sequence"/>
</dbReference>
<dbReference type="Gene3D" id="3.40.50.720">
    <property type="entry name" value="NAD(P)-binding Rossmann-like Domain"/>
    <property type="match status" value="1"/>
</dbReference>
<dbReference type="KEGG" id="bcom:BAUCODRAFT_36270"/>
<dbReference type="PANTHER" id="PTHR15020">
    <property type="entry name" value="FLAVIN REDUCTASE-RELATED"/>
    <property type="match status" value="1"/>
</dbReference>
<evidence type="ECO:0000256" key="2">
    <source>
        <dbReference type="SAM" id="Phobius"/>
    </source>
</evidence>
<evidence type="ECO:0000259" key="3">
    <source>
        <dbReference type="Pfam" id="PF13460"/>
    </source>
</evidence>
<dbReference type="GeneID" id="19112917"/>
<sequence>MVNTYAILGATGNTGSSIIEVLTKSHDVEIHAFVRSKSKLFGLFPHLENDSRLKVYEGTLSNLDVLQSCIQGTKAAFLAVAVNDPRPGVTIAQDTARAVLAAIGRMRSQDPQAKIPRLIVLSSASLDDHLCRNMPNWAHQLLLMMAHSIYEDLRRAETILRAEEANGVRTVFIKPGGLVHDTQKGHELNLDRQQTFLSFLDLAAGMVEAADAEDGKWDMRNVSVVPKTNDTRIEWRVPFFVMMGLWYYFLPWTWAWFH</sequence>
<dbReference type="HOGENOM" id="CLU_090039_1_0_1"/>
<dbReference type="AlphaFoldDB" id="M2MBD8"/>
<dbReference type="EMBL" id="KB445559">
    <property type="protein sequence ID" value="EMC93816.1"/>
    <property type="molecule type" value="Genomic_DNA"/>
</dbReference>
<organism evidence="4 5">
    <name type="scientific">Baudoinia panamericana (strain UAMH 10762)</name>
    <name type="common">Angels' share fungus</name>
    <name type="synonym">Baudoinia compniacensis (strain UAMH 10762)</name>
    <dbReference type="NCBI Taxonomy" id="717646"/>
    <lineage>
        <taxon>Eukaryota</taxon>
        <taxon>Fungi</taxon>
        <taxon>Dikarya</taxon>
        <taxon>Ascomycota</taxon>
        <taxon>Pezizomycotina</taxon>
        <taxon>Dothideomycetes</taxon>
        <taxon>Dothideomycetidae</taxon>
        <taxon>Mycosphaerellales</taxon>
        <taxon>Teratosphaeriaceae</taxon>
        <taxon>Baudoinia</taxon>
    </lineage>
</organism>
<keyword evidence="2" id="KW-1133">Transmembrane helix</keyword>
<dbReference type="RefSeq" id="XP_007678594.1">
    <property type="nucleotide sequence ID" value="XM_007680404.1"/>
</dbReference>
<dbReference type="InterPro" id="IPR036291">
    <property type="entry name" value="NAD(P)-bd_dom_sf"/>
</dbReference>
<protein>
    <recommendedName>
        <fullName evidence="3">NAD(P)-binding domain-containing protein</fullName>
    </recommendedName>
</protein>
<dbReference type="OMA" id="AERHWIS"/>
<dbReference type="STRING" id="717646.M2MBD8"/>
<evidence type="ECO:0000313" key="4">
    <source>
        <dbReference type="EMBL" id="EMC93816.1"/>
    </source>
</evidence>
<gene>
    <name evidence="4" type="ORF">BAUCODRAFT_36270</name>
</gene>
<evidence type="ECO:0000256" key="1">
    <source>
        <dbReference type="ARBA" id="ARBA00038376"/>
    </source>
</evidence>
<reference evidence="4 5" key="1">
    <citation type="journal article" date="2012" name="PLoS Pathog.">
        <title>Diverse lifestyles and strategies of plant pathogenesis encoded in the genomes of eighteen Dothideomycetes fungi.</title>
        <authorList>
            <person name="Ohm R.A."/>
            <person name="Feau N."/>
            <person name="Henrissat B."/>
            <person name="Schoch C.L."/>
            <person name="Horwitz B.A."/>
            <person name="Barry K.W."/>
            <person name="Condon B.J."/>
            <person name="Copeland A.C."/>
            <person name="Dhillon B."/>
            <person name="Glaser F."/>
            <person name="Hesse C.N."/>
            <person name="Kosti I."/>
            <person name="LaButti K."/>
            <person name="Lindquist E.A."/>
            <person name="Lucas S."/>
            <person name="Salamov A.A."/>
            <person name="Bradshaw R.E."/>
            <person name="Ciuffetti L."/>
            <person name="Hamelin R.C."/>
            <person name="Kema G.H.J."/>
            <person name="Lawrence C."/>
            <person name="Scott J.A."/>
            <person name="Spatafora J.W."/>
            <person name="Turgeon B.G."/>
            <person name="de Wit P.J.G.M."/>
            <person name="Zhong S."/>
            <person name="Goodwin S.B."/>
            <person name="Grigoriev I.V."/>
        </authorList>
    </citation>
    <scope>NUCLEOTIDE SEQUENCE [LARGE SCALE GENOMIC DNA]</scope>
    <source>
        <strain evidence="4 5">UAMH 10762</strain>
    </source>
</reference>
<dbReference type="OrthoDB" id="10254221at2759"/>
<dbReference type="InterPro" id="IPR016040">
    <property type="entry name" value="NAD(P)-bd_dom"/>
</dbReference>
<feature type="domain" description="NAD(P)-binding" evidence="3">
    <location>
        <begin position="9"/>
        <end position="210"/>
    </location>
</feature>
<feature type="transmembrane region" description="Helical" evidence="2">
    <location>
        <begin position="237"/>
        <end position="257"/>
    </location>
</feature>
<accession>M2MBD8</accession>
<comment type="similarity">
    <text evidence="1">Belongs to the avfA family.</text>
</comment>
<dbReference type="eggNOG" id="ENOG502SJWN">
    <property type="taxonomic scope" value="Eukaryota"/>
</dbReference>
<evidence type="ECO:0000313" key="5">
    <source>
        <dbReference type="Proteomes" id="UP000011761"/>
    </source>
</evidence>
<dbReference type="Pfam" id="PF13460">
    <property type="entry name" value="NAD_binding_10"/>
    <property type="match status" value="1"/>
</dbReference>
<proteinExistence type="inferred from homology"/>
<keyword evidence="2" id="KW-0812">Transmembrane</keyword>
<name>M2MBD8_BAUPA</name>
<keyword evidence="2" id="KW-0472">Membrane</keyword>
<dbReference type="SUPFAM" id="SSF51735">
    <property type="entry name" value="NAD(P)-binding Rossmann-fold domains"/>
    <property type="match status" value="1"/>
</dbReference>
<keyword evidence="5" id="KW-1185">Reference proteome</keyword>